<keyword evidence="2 4" id="KW-0460">Magnesium</keyword>
<dbReference type="CDD" id="cd03320">
    <property type="entry name" value="OSBS"/>
    <property type="match status" value="1"/>
</dbReference>
<dbReference type="eggNOG" id="COG4948">
    <property type="taxonomic scope" value="Bacteria"/>
</dbReference>
<gene>
    <name evidence="4" type="primary">menC</name>
    <name evidence="7" type="ORF">PROH_20700</name>
</gene>
<dbReference type="SUPFAM" id="SSF54826">
    <property type="entry name" value="Enolase N-terminal domain-like"/>
    <property type="match status" value="1"/>
</dbReference>
<dbReference type="InterPro" id="IPR010196">
    <property type="entry name" value="OSB_synthase_MenC1"/>
</dbReference>
<dbReference type="AlphaFoldDB" id="A0A0M2PPD3"/>
<dbReference type="Gene3D" id="3.30.390.10">
    <property type="entry name" value="Enolase-like, N-terminal domain"/>
    <property type="match status" value="1"/>
</dbReference>
<dbReference type="GO" id="GO:0043748">
    <property type="term" value="F:O-succinylbenzoate synthase activity"/>
    <property type="evidence" value="ECO:0007669"/>
    <property type="project" value="UniProtKB-EC"/>
</dbReference>
<reference evidence="7" key="1">
    <citation type="submission" date="2012-04" db="EMBL/GenBank/DDBJ databases">
        <authorList>
            <person name="Borisov I.G."/>
            <person name="Ivanikova N.V."/>
            <person name="Pinevich A.V."/>
        </authorList>
    </citation>
    <scope>NUCLEOTIDE SEQUENCE</scope>
    <source>
        <strain evidence="7">CALU 1027</strain>
    </source>
</reference>
<keyword evidence="1 4" id="KW-0479">Metal-binding</keyword>
<dbReference type="InterPro" id="IPR029065">
    <property type="entry name" value="Enolase_C-like"/>
</dbReference>
<comment type="cofactor">
    <cofactor evidence="4">
        <name>a divalent metal cation</name>
        <dbReference type="ChEBI" id="CHEBI:60240"/>
    </cofactor>
</comment>
<evidence type="ECO:0000256" key="4">
    <source>
        <dbReference type="HAMAP-Rule" id="MF_00470"/>
    </source>
</evidence>
<dbReference type="HAMAP" id="MF_00470">
    <property type="entry name" value="MenC_1"/>
    <property type="match status" value="1"/>
</dbReference>
<feature type="active site" description="Proton donor" evidence="4">
    <location>
        <position position="156"/>
    </location>
</feature>
<dbReference type="GO" id="GO:0009234">
    <property type="term" value="P:menaquinone biosynthetic process"/>
    <property type="evidence" value="ECO:0007669"/>
    <property type="project" value="UniProtKB-UniRule"/>
</dbReference>
<dbReference type="GO" id="GO:0000287">
    <property type="term" value="F:magnesium ion binding"/>
    <property type="evidence" value="ECO:0007669"/>
    <property type="project" value="UniProtKB-UniRule"/>
</dbReference>
<dbReference type="InterPro" id="IPR041338">
    <property type="entry name" value="OSBS_N"/>
</dbReference>
<feature type="binding site" evidence="4">
    <location>
        <position position="185"/>
    </location>
    <ligand>
        <name>Mg(2+)</name>
        <dbReference type="ChEBI" id="CHEBI:18420"/>
    </ligand>
</feature>
<comment type="pathway">
    <text evidence="4">Cofactor biosynthesis; phylloquinone biosynthesis.</text>
</comment>
<dbReference type="NCBIfam" id="TIGR01927">
    <property type="entry name" value="menC_gam_Gplu"/>
    <property type="match status" value="1"/>
</dbReference>
<keyword evidence="8" id="KW-1185">Reference proteome</keyword>
<dbReference type="Pfam" id="PF13378">
    <property type="entry name" value="MR_MLE_C"/>
    <property type="match status" value="1"/>
</dbReference>
<name>A0A0M2PPD3_PROHO</name>
<dbReference type="InterPro" id="IPR036849">
    <property type="entry name" value="Enolase-like_C_sf"/>
</dbReference>
<dbReference type="STRING" id="317619.GCA_000332315_03012"/>
<evidence type="ECO:0000256" key="3">
    <source>
        <dbReference type="ARBA" id="ARBA00023239"/>
    </source>
</evidence>
<evidence type="ECO:0000256" key="1">
    <source>
        <dbReference type="ARBA" id="ARBA00022723"/>
    </source>
</evidence>
<feature type="active site" description="Proton acceptor" evidence="4">
    <location>
        <position position="286"/>
    </location>
</feature>
<evidence type="ECO:0000259" key="6">
    <source>
        <dbReference type="SMART" id="SM00922"/>
    </source>
</evidence>
<evidence type="ECO:0000313" key="7">
    <source>
        <dbReference type="EMBL" id="KKI98124.1"/>
    </source>
</evidence>
<feature type="binding site" evidence="4">
    <location>
        <position position="212"/>
    </location>
    <ligand>
        <name>Mg(2+)</name>
        <dbReference type="ChEBI" id="CHEBI:18420"/>
    </ligand>
</feature>
<dbReference type="InterPro" id="IPR029017">
    <property type="entry name" value="Enolase-like_N"/>
</dbReference>
<accession>A0A0M2PPD3</accession>
<dbReference type="OrthoDB" id="9802699at2"/>
<evidence type="ECO:0000313" key="8">
    <source>
        <dbReference type="Proteomes" id="UP000034681"/>
    </source>
</evidence>
<dbReference type="Proteomes" id="UP000034681">
    <property type="component" value="Unassembled WGS sequence"/>
</dbReference>
<dbReference type="UniPathway" id="UPA00995"/>
<dbReference type="GO" id="GO:0042372">
    <property type="term" value="P:phylloquinone biosynthetic process"/>
    <property type="evidence" value="ECO:0007669"/>
    <property type="project" value="UniProtKB-UniRule"/>
</dbReference>
<dbReference type="SMART" id="SM00922">
    <property type="entry name" value="MR_MLE"/>
    <property type="match status" value="1"/>
</dbReference>
<sequence length="367" mass="40610">MDVQFDYRHYSRRFQTALFTPLGVWSSRLGMVVRLQQGDRVVYGDISPIPWFACESFDEVFQFCSRWPKTLTGGVTAAAIAAIPESLPATRFGIGWAWEQLQRQTLDPDLGGWSPDQNHLDHDPPLVQSALLPAGPQALAVWGDLWDQGYRTFKVKVGDRPLPRDLDLIQQLRQALPAAAQLRLDANGKLTEAEARQLLEWCDRLGTIEFVEQPTGDGTGLPPGVQDYREHPDPAELAEAKETAWILLQTLAQDYQTPIALDESVTTVAQVRQAYDRGWRGVVVLKPSLAGSPQAVRDLFTLADLDLVLSSAFETAIGRQAVVSLAQDWEAHCSPSPRAAGLGVSQWLQADGLDSATAAEVWKFIHF</sequence>
<comment type="function">
    <text evidence="4">Converts 2-succinyl-6-hydroxy-2,4-cyclohexadiene-1-carboxylate (SHCHC) to 2-succinylbenzoate (OSB).</text>
</comment>
<proteinExistence type="inferred from homology"/>
<dbReference type="Pfam" id="PF21508">
    <property type="entry name" value="MenC_N"/>
    <property type="match status" value="1"/>
</dbReference>
<evidence type="ECO:0000256" key="5">
    <source>
        <dbReference type="NCBIfam" id="TIGR01927"/>
    </source>
</evidence>
<comment type="pathway">
    <text evidence="4">Quinol/quinone metabolism; 1,4-dihydroxy-2-naphthoate biosynthesis; 1,4-dihydroxy-2-naphthoate from chorismate: step 4/7.</text>
</comment>
<dbReference type="PANTHER" id="PTHR48073">
    <property type="entry name" value="O-SUCCINYLBENZOATE SYNTHASE-RELATED"/>
    <property type="match status" value="1"/>
</dbReference>
<organism evidence="7 8">
    <name type="scientific">Prochlorothrix hollandica PCC 9006 = CALU 1027</name>
    <dbReference type="NCBI Taxonomy" id="317619"/>
    <lineage>
        <taxon>Bacteria</taxon>
        <taxon>Bacillati</taxon>
        <taxon>Cyanobacteriota</taxon>
        <taxon>Cyanophyceae</taxon>
        <taxon>Prochlorotrichales</taxon>
        <taxon>Prochlorotrichaceae</taxon>
        <taxon>Prochlorothrix</taxon>
    </lineage>
</organism>
<comment type="similarity">
    <text evidence="4">Belongs to the mandelate racemase/muconate lactonizing enzyme family. MenC type 1 subfamily.</text>
</comment>
<dbReference type="Gene3D" id="3.20.20.120">
    <property type="entry name" value="Enolase-like C-terminal domain"/>
    <property type="match status" value="1"/>
</dbReference>
<comment type="catalytic activity">
    <reaction evidence="4">
        <text>(1R,6R)-6-hydroxy-2-succinyl-cyclohexa-2,4-diene-1-carboxylate = 2-succinylbenzoate + H2O</text>
        <dbReference type="Rhea" id="RHEA:10196"/>
        <dbReference type="ChEBI" id="CHEBI:15377"/>
        <dbReference type="ChEBI" id="CHEBI:18325"/>
        <dbReference type="ChEBI" id="CHEBI:58689"/>
        <dbReference type="EC" id="4.2.1.113"/>
    </reaction>
</comment>
<dbReference type="EC" id="4.2.1.113" evidence="4 5"/>
<dbReference type="SUPFAM" id="SSF51604">
    <property type="entry name" value="Enolase C-terminal domain-like"/>
    <property type="match status" value="1"/>
</dbReference>
<feature type="domain" description="Mandelate racemase/muconate lactonizing enzyme C-terminal" evidence="6">
    <location>
        <begin position="136"/>
        <end position="235"/>
    </location>
</feature>
<dbReference type="EMBL" id="AJTX02000010">
    <property type="protein sequence ID" value="KKI98124.1"/>
    <property type="molecule type" value="Genomic_DNA"/>
</dbReference>
<protein>
    <recommendedName>
        <fullName evidence="4 5">o-succinylbenzoate synthase</fullName>
        <shortName evidence="4">OSB synthase</shortName>
        <shortName evidence="4">OSBS</shortName>
        <ecNumber evidence="4 5">4.2.1.113</ecNumber>
    </recommendedName>
    <alternativeName>
        <fullName evidence="4">4-(2'-carboxyphenyl)-4-oxybutyric acid synthase</fullName>
    </alternativeName>
    <alternativeName>
        <fullName evidence="4">o-succinylbenzoic acid synthase</fullName>
    </alternativeName>
</protein>
<dbReference type="UniPathway" id="UPA01057">
    <property type="reaction ID" value="UER00165"/>
</dbReference>
<keyword evidence="3 4" id="KW-0456">Lyase</keyword>
<evidence type="ECO:0000256" key="2">
    <source>
        <dbReference type="ARBA" id="ARBA00022842"/>
    </source>
</evidence>
<comment type="caution">
    <text evidence="7">The sequence shown here is derived from an EMBL/GenBank/DDBJ whole genome shotgun (WGS) entry which is preliminary data.</text>
</comment>
<dbReference type="InterPro" id="IPR013342">
    <property type="entry name" value="Mandelate_racemase_C"/>
</dbReference>
<dbReference type="PANTHER" id="PTHR48073:SF2">
    <property type="entry name" value="O-SUCCINYLBENZOATE SYNTHASE"/>
    <property type="match status" value="1"/>
</dbReference>
<feature type="binding site" evidence="4">
    <location>
        <position position="262"/>
    </location>
    <ligand>
        <name>Mg(2+)</name>
        <dbReference type="ChEBI" id="CHEBI:18420"/>
    </ligand>
</feature>
<dbReference type="RefSeq" id="WP_017713271.1">
    <property type="nucleotide sequence ID" value="NZ_KB235939.1"/>
</dbReference>